<comment type="caution">
    <text evidence="2">The sequence shown here is derived from an EMBL/GenBank/DDBJ whole genome shotgun (WGS) entry which is preliminary data.</text>
</comment>
<accession>A0AA36DDA0</accession>
<feature type="non-terminal residue" evidence="2">
    <location>
        <position position="78"/>
    </location>
</feature>
<evidence type="ECO:0000313" key="2">
    <source>
        <dbReference type="EMBL" id="CAJ0584128.1"/>
    </source>
</evidence>
<dbReference type="Proteomes" id="UP001177023">
    <property type="component" value="Unassembled WGS sequence"/>
</dbReference>
<evidence type="ECO:0000313" key="3">
    <source>
        <dbReference type="Proteomes" id="UP001177023"/>
    </source>
</evidence>
<proteinExistence type="predicted"/>
<protein>
    <submittedName>
        <fullName evidence="2">Uncharacterized protein</fullName>
    </submittedName>
</protein>
<keyword evidence="3" id="KW-1185">Reference proteome</keyword>
<organism evidence="2 3">
    <name type="scientific">Mesorhabditis spiculigera</name>
    <dbReference type="NCBI Taxonomy" id="96644"/>
    <lineage>
        <taxon>Eukaryota</taxon>
        <taxon>Metazoa</taxon>
        <taxon>Ecdysozoa</taxon>
        <taxon>Nematoda</taxon>
        <taxon>Chromadorea</taxon>
        <taxon>Rhabditida</taxon>
        <taxon>Rhabditina</taxon>
        <taxon>Rhabditomorpha</taxon>
        <taxon>Rhabditoidea</taxon>
        <taxon>Rhabditidae</taxon>
        <taxon>Mesorhabditinae</taxon>
        <taxon>Mesorhabditis</taxon>
    </lineage>
</organism>
<evidence type="ECO:0000256" key="1">
    <source>
        <dbReference type="SAM" id="MobiDB-lite"/>
    </source>
</evidence>
<dbReference type="EMBL" id="CATQJA010002685">
    <property type="protein sequence ID" value="CAJ0584128.1"/>
    <property type="molecule type" value="Genomic_DNA"/>
</dbReference>
<name>A0AA36DDA0_9BILA</name>
<gene>
    <name evidence="2" type="ORF">MSPICULIGERA_LOCUS22190</name>
</gene>
<feature type="region of interest" description="Disordered" evidence="1">
    <location>
        <begin position="58"/>
        <end position="78"/>
    </location>
</feature>
<reference evidence="2" key="1">
    <citation type="submission" date="2023-06" db="EMBL/GenBank/DDBJ databases">
        <authorList>
            <person name="Delattre M."/>
        </authorList>
    </citation>
    <scope>NUCLEOTIDE SEQUENCE</scope>
    <source>
        <strain evidence="2">AF72</strain>
    </source>
</reference>
<dbReference type="AlphaFoldDB" id="A0AA36DDA0"/>
<sequence length="78" mass="8489">MSFLYPCLMPEIPTNSIPQTSLPPSNHIIETARIVAVDSSLKARHEDLMLSQVTDQTANFVPDSNDDDPPDDAPPPSS</sequence>